<evidence type="ECO:0000313" key="11">
    <source>
        <dbReference type="Proteomes" id="UP001524944"/>
    </source>
</evidence>
<dbReference type="InterPro" id="IPR002524">
    <property type="entry name" value="Cation_efflux"/>
</dbReference>
<name>A0ABT1Y962_9FIRM</name>
<feature type="transmembrane region" description="Helical" evidence="7">
    <location>
        <begin position="12"/>
        <end position="30"/>
    </location>
</feature>
<keyword evidence="6 7" id="KW-0472">Membrane</keyword>
<dbReference type="Proteomes" id="UP001524944">
    <property type="component" value="Unassembled WGS sequence"/>
</dbReference>
<proteinExistence type="inferred from homology"/>
<dbReference type="Pfam" id="PF16916">
    <property type="entry name" value="ZT_dimer"/>
    <property type="match status" value="1"/>
</dbReference>
<evidence type="ECO:0000256" key="5">
    <source>
        <dbReference type="ARBA" id="ARBA00022989"/>
    </source>
</evidence>
<dbReference type="Pfam" id="PF01545">
    <property type="entry name" value="Cation_efflux"/>
    <property type="match status" value="1"/>
</dbReference>
<dbReference type="SUPFAM" id="SSF161111">
    <property type="entry name" value="Cation efflux protein transmembrane domain-like"/>
    <property type="match status" value="1"/>
</dbReference>
<gene>
    <name evidence="10" type="ORF">NVS47_14150</name>
</gene>
<protein>
    <submittedName>
        <fullName evidence="10">Cation diffusion facilitator family transporter</fullName>
    </submittedName>
</protein>
<feature type="transmembrane region" description="Helical" evidence="7">
    <location>
        <begin position="81"/>
        <end position="102"/>
    </location>
</feature>
<dbReference type="InterPro" id="IPR027470">
    <property type="entry name" value="Cation_efflux_CTD"/>
</dbReference>
<dbReference type="NCBIfam" id="TIGR01297">
    <property type="entry name" value="CDF"/>
    <property type="match status" value="1"/>
</dbReference>
<comment type="similarity">
    <text evidence="2">Belongs to the cation diffusion facilitator (CDF) transporter (TC 2.A.4) family.</text>
</comment>
<evidence type="ECO:0000256" key="4">
    <source>
        <dbReference type="ARBA" id="ARBA00022692"/>
    </source>
</evidence>
<accession>A0ABT1Y962</accession>
<dbReference type="Gene3D" id="1.20.1510.10">
    <property type="entry name" value="Cation efflux protein transmembrane domain"/>
    <property type="match status" value="1"/>
</dbReference>
<dbReference type="InterPro" id="IPR027469">
    <property type="entry name" value="Cation_efflux_TMD_sf"/>
</dbReference>
<feature type="transmembrane region" description="Helical" evidence="7">
    <location>
        <begin position="114"/>
        <end position="136"/>
    </location>
</feature>
<feature type="transmembrane region" description="Helical" evidence="7">
    <location>
        <begin position="157"/>
        <end position="175"/>
    </location>
</feature>
<dbReference type="InterPro" id="IPR050291">
    <property type="entry name" value="CDF_Transporter"/>
</dbReference>
<keyword evidence="4 7" id="KW-0812">Transmembrane</keyword>
<evidence type="ECO:0000256" key="6">
    <source>
        <dbReference type="ARBA" id="ARBA00023136"/>
    </source>
</evidence>
<evidence type="ECO:0000256" key="2">
    <source>
        <dbReference type="ARBA" id="ARBA00008114"/>
    </source>
</evidence>
<evidence type="ECO:0000256" key="7">
    <source>
        <dbReference type="SAM" id="Phobius"/>
    </source>
</evidence>
<dbReference type="EMBL" id="JANPWE010000009">
    <property type="protein sequence ID" value="MCR6546640.1"/>
    <property type="molecule type" value="Genomic_DNA"/>
</dbReference>
<feature type="domain" description="Cation efflux protein cytoplasmic" evidence="9">
    <location>
        <begin position="213"/>
        <end position="287"/>
    </location>
</feature>
<evidence type="ECO:0000256" key="3">
    <source>
        <dbReference type="ARBA" id="ARBA00022448"/>
    </source>
</evidence>
<sequence>MTDHTYKKVRQVLWIILFANLGVAFLKIFVGNIINSSSMTADGFHSLTDGSSNIVGLIGIRYASKPVDEDHPYGHGKIEMLTGLFIAGMLFFIGVNIILNAISRFMNPVAPDITMASLIALLATLLVNIFVSYYEFSTGKKLGSPILISDSMHTRSDIYVSLGVLVTLIAIKIGLPPIIDPIASLVVAGFIMHAAYEIFKNNGEILVDKVVVDTEKIRNIALGFEQVKDAHNIRSRGCEHDLHIDMHVMIEPDMSVEESHKLMHNIEDKIKEEINNNVQVIVHIEPYYAKVEVLD</sequence>
<feature type="domain" description="Cation efflux protein transmembrane" evidence="8">
    <location>
        <begin position="13"/>
        <end position="207"/>
    </location>
</feature>
<dbReference type="InterPro" id="IPR036837">
    <property type="entry name" value="Cation_efflux_CTD_sf"/>
</dbReference>
<dbReference type="RefSeq" id="WP_089610859.1">
    <property type="nucleotide sequence ID" value="NZ_CP022121.1"/>
</dbReference>
<evidence type="ECO:0000259" key="9">
    <source>
        <dbReference type="Pfam" id="PF16916"/>
    </source>
</evidence>
<keyword evidence="5 7" id="KW-1133">Transmembrane helix</keyword>
<evidence type="ECO:0000259" key="8">
    <source>
        <dbReference type="Pfam" id="PF01545"/>
    </source>
</evidence>
<evidence type="ECO:0000313" key="10">
    <source>
        <dbReference type="EMBL" id="MCR6546640.1"/>
    </source>
</evidence>
<comment type="caution">
    <text evidence="10">The sequence shown here is derived from an EMBL/GenBank/DDBJ whole genome shotgun (WGS) entry which is preliminary data.</text>
</comment>
<keyword evidence="3" id="KW-0813">Transport</keyword>
<dbReference type="SUPFAM" id="SSF160240">
    <property type="entry name" value="Cation efflux protein cytoplasmic domain-like"/>
    <property type="match status" value="1"/>
</dbReference>
<evidence type="ECO:0000256" key="1">
    <source>
        <dbReference type="ARBA" id="ARBA00004141"/>
    </source>
</evidence>
<comment type="subcellular location">
    <subcellularLocation>
        <location evidence="1">Membrane</location>
        <topology evidence="1">Multi-pass membrane protein</topology>
    </subcellularLocation>
</comment>
<dbReference type="PANTHER" id="PTHR43840:SF15">
    <property type="entry name" value="MITOCHONDRIAL METAL TRANSPORTER 1-RELATED"/>
    <property type="match status" value="1"/>
</dbReference>
<dbReference type="Gene3D" id="3.30.70.1350">
    <property type="entry name" value="Cation efflux protein, cytoplasmic domain"/>
    <property type="match status" value="1"/>
</dbReference>
<organism evidence="10 11">
    <name type="scientific">Dehalobacterium formicoaceticum</name>
    <dbReference type="NCBI Taxonomy" id="51515"/>
    <lineage>
        <taxon>Bacteria</taxon>
        <taxon>Bacillati</taxon>
        <taxon>Bacillota</taxon>
        <taxon>Clostridia</taxon>
        <taxon>Eubacteriales</taxon>
        <taxon>Peptococcaceae</taxon>
        <taxon>Dehalobacterium</taxon>
    </lineage>
</organism>
<dbReference type="InterPro" id="IPR058533">
    <property type="entry name" value="Cation_efflux_TM"/>
</dbReference>
<dbReference type="PANTHER" id="PTHR43840">
    <property type="entry name" value="MITOCHONDRIAL METAL TRANSPORTER 1-RELATED"/>
    <property type="match status" value="1"/>
</dbReference>
<keyword evidence="11" id="KW-1185">Reference proteome</keyword>
<reference evidence="10 11" key="1">
    <citation type="submission" date="2022-08" db="EMBL/GenBank/DDBJ databases">
        <title>Proteogenomics of the novel Dehalobacterium formicoaceticum strain EZ94 highlights a key role of methyltransferases during anaerobic dichloromethane degradation.</title>
        <authorList>
            <person name="Wasmund K."/>
        </authorList>
    </citation>
    <scope>NUCLEOTIDE SEQUENCE [LARGE SCALE GENOMIC DNA]</scope>
    <source>
        <strain evidence="10 11">EZ94</strain>
    </source>
</reference>